<keyword evidence="9" id="KW-1185">Reference proteome</keyword>
<dbReference type="EMBL" id="CP035108">
    <property type="protein sequence ID" value="QAR32940.1"/>
    <property type="molecule type" value="Genomic_DNA"/>
</dbReference>
<dbReference type="AlphaFoldDB" id="A0A410JXP8"/>
<gene>
    <name evidence="8" type="ORF">EP073_05820</name>
</gene>
<comment type="subcellular location">
    <subcellularLocation>
        <location evidence="1">Cell membrane</location>
        <topology evidence="1">Multi-pass membrane protein</topology>
    </subcellularLocation>
</comment>
<evidence type="ECO:0000256" key="6">
    <source>
        <dbReference type="ARBA" id="ARBA00023136"/>
    </source>
</evidence>
<proteinExistence type="inferred from homology"/>
<accession>A0A410JXP8</accession>
<reference evidence="8 9" key="1">
    <citation type="submission" date="2019-01" db="EMBL/GenBank/DDBJ databases">
        <title>Geovibrio thiophilus DSM 11263, complete genome.</title>
        <authorList>
            <person name="Spring S."/>
            <person name="Bunk B."/>
            <person name="Sproer C."/>
        </authorList>
    </citation>
    <scope>NUCLEOTIDE SEQUENCE [LARGE SCALE GENOMIC DNA]</scope>
    <source>
        <strain evidence="8 9">DSM 11263</strain>
    </source>
</reference>
<keyword evidence="3" id="KW-1003">Cell membrane</keyword>
<dbReference type="KEGG" id="gtl:EP073_05820"/>
<evidence type="ECO:0000313" key="9">
    <source>
        <dbReference type="Proteomes" id="UP000287502"/>
    </source>
</evidence>
<dbReference type="PANTHER" id="PTHR34584:SF1">
    <property type="entry name" value="NA(+)_H(+) ANTIPORTER SUBUNIT E1"/>
    <property type="match status" value="1"/>
</dbReference>
<dbReference type="InterPro" id="IPR002758">
    <property type="entry name" value="Cation_antiport_E"/>
</dbReference>
<dbReference type="GO" id="GO:0008324">
    <property type="term" value="F:monoatomic cation transmembrane transporter activity"/>
    <property type="evidence" value="ECO:0007669"/>
    <property type="project" value="InterPro"/>
</dbReference>
<dbReference type="Proteomes" id="UP000287502">
    <property type="component" value="Chromosome"/>
</dbReference>
<dbReference type="PANTHER" id="PTHR34584">
    <property type="entry name" value="NA(+)/H(+) ANTIPORTER SUBUNIT E1"/>
    <property type="match status" value="1"/>
</dbReference>
<evidence type="ECO:0000256" key="2">
    <source>
        <dbReference type="ARBA" id="ARBA00006228"/>
    </source>
</evidence>
<keyword evidence="5 7" id="KW-1133">Transmembrane helix</keyword>
<evidence type="ECO:0000256" key="4">
    <source>
        <dbReference type="ARBA" id="ARBA00022692"/>
    </source>
</evidence>
<dbReference type="RefSeq" id="WP_128466226.1">
    <property type="nucleotide sequence ID" value="NZ_CP035108.1"/>
</dbReference>
<dbReference type="OrthoDB" id="9800498at2"/>
<dbReference type="GO" id="GO:0005886">
    <property type="term" value="C:plasma membrane"/>
    <property type="evidence" value="ECO:0007669"/>
    <property type="project" value="UniProtKB-SubCell"/>
</dbReference>
<protein>
    <submittedName>
        <fullName evidence="8">Na+/H+ antiporter subunit E</fullName>
    </submittedName>
</protein>
<evidence type="ECO:0000256" key="3">
    <source>
        <dbReference type="ARBA" id="ARBA00022475"/>
    </source>
</evidence>
<organism evidence="8 9">
    <name type="scientific">Geovibrio thiophilus</name>
    <dbReference type="NCBI Taxonomy" id="139438"/>
    <lineage>
        <taxon>Bacteria</taxon>
        <taxon>Pseudomonadati</taxon>
        <taxon>Deferribacterota</taxon>
        <taxon>Deferribacteres</taxon>
        <taxon>Deferribacterales</taxon>
        <taxon>Geovibrionaceae</taxon>
        <taxon>Geovibrio</taxon>
    </lineage>
</organism>
<name>A0A410JXP8_9BACT</name>
<keyword evidence="4 7" id="KW-0812">Transmembrane</keyword>
<evidence type="ECO:0000313" key="8">
    <source>
        <dbReference type="EMBL" id="QAR32940.1"/>
    </source>
</evidence>
<feature type="transmembrane region" description="Helical" evidence="7">
    <location>
        <begin position="6"/>
        <end position="39"/>
    </location>
</feature>
<evidence type="ECO:0000256" key="5">
    <source>
        <dbReference type="ARBA" id="ARBA00022989"/>
    </source>
</evidence>
<dbReference type="Pfam" id="PF01899">
    <property type="entry name" value="MNHE"/>
    <property type="match status" value="1"/>
</dbReference>
<evidence type="ECO:0000256" key="1">
    <source>
        <dbReference type="ARBA" id="ARBA00004651"/>
    </source>
</evidence>
<sequence length="160" mass="18059">MTFIFTFLVLFIFWFMLSGEFGGLLVAFAVIFSLIAAYLSHDFFLRGLRKDHIRIVKEILLYLPWLMKETVIANLQVVKIILSPSLPIDPQIVEFKSDLKSDLGLTILANSITITPGTVTLDIKDDNVFVVHALTPEHANGLLSREMERRVLKIEGNGNV</sequence>
<comment type="similarity">
    <text evidence="2">Belongs to the CPA3 antiporters (TC 2.A.63) subunit E family.</text>
</comment>
<dbReference type="PIRSF" id="PIRSF019239">
    <property type="entry name" value="MrpE"/>
    <property type="match status" value="1"/>
</dbReference>
<evidence type="ECO:0000256" key="7">
    <source>
        <dbReference type="SAM" id="Phobius"/>
    </source>
</evidence>
<keyword evidence="6 7" id="KW-0472">Membrane</keyword>